<feature type="domain" description="Mce/MlaD" evidence="2">
    <location>
        <begin position="40"/>
        <end position="104"/>
    </location>
</feature>
<dbReference type="InterPro" id="IPR003399">
    <property type="entry name" value="Mce/MlaD"/>
</dbReference>
<keyword evidence="1" id="KW-1133">Transmembrane helix</keyword>
<comment type="caution">
    <text evidence="3">The sequence shown here is derived from an EMBL/GenBank/DDBJ whole genome shotgun (WGS) entry which is preliminary data.</text>
</comment>
<evidence type="ECO:0000256" key="1">
    <source>
        <dbReference type="SAM" id="Phobius"/>
    </source>
</evidence>
<dbReference type="AlphaFoldDB" id="A0A846YUW0"/>
<keyword evidence="4" id="KW-1185">Reference proteome</keyword>
<keyword evidence="1" id="KW-0812">Transmembrane</keyword>
<dbReference type="Pfam" id="PF02470">
    <property type="entry name" value="MlaD"/>
    <property type="match status" value="1"/>
</dbReference>
<organism evidence="3 4">
    <name type="scientific">Nocardia flavorosea</name>
    <dbReference type="NCBI Taxonomy" id="53429"/>
    <lineage>
        <taxon>Bacteria</taxon>
        <taxon>Bacillati</taxon>
        <taxon>Actinomycetota</taxon>
        <taxon>Actinomycetes</taxon>
        <taxon>Mycobacteriales</taxon>
        <taxon>Nocardiaceae</taxon>
        <taxon>Nocardia</taxon>
    </lineage>
</organism>
<reference evidence="3 4" key="1">
    <citation type="submission" date="2020-04" db="EMBL/GenBank/DDBJ databases">
        <title>MicrobeNet Type strains.</title>
        <authorList>
            <person name="Nicholson A.C."/>
        </authorList>
    </citation>
    <scope>NUCLEOTIDE SEQUENCE [LARGE SCALE GENOMIC DNA]</scope>
    <source>
        <strain evidence="3 4">JCM 3332</strain>
    </source>
</reference>
<accession>A0A846YUW0</accession>
<evidence type="ECO:0000313" key="3">
    <source>
        <dbReference type="EMBL" id="NKY61032.1"/>
    </source>
</evidence>
<evidence type="ECO:0000313" key="4">
    <source>
        <dbReference type="Proteomes" id="UP000570678"/>
    </source>
</evidence>
<dbReference type="PANTHER" id="PTHR33371">
    <property type="entry name" value="INTERMEMBRANE PHOSPHOLIPID TRANSPORT SYSTEM BINDING PROTEIN MLAD-RELATED"/>
    <property type="match status" value="1"/>
</dbReference>
<dbReference type="RefSeq" id="WP_063916137.1">
    <property type="nucleotide sequence ID" value="NZ_JAAXOT010000038.1"/>
</dbReference>
<evidence type="ECO:0000259" key="2">
    <source>
        <dbReference type="Pfam" id="PF02470"/>
    </source>
</evidence>
<protein>
    <submittedName>
        <fullName evidence="3">MCE family protein</fullName>
    </submittedName>
</protein>
<sequence length="362" mass="37622">MLPRILGSRAVRIVTGCLLVAALAGGYLYYTGPGERRTAYCALMPDAIGLYENSKVTIRGIAVGVVRRIESRSDAVRVEFTVADAHRLTGAVSATTVADSIVADRDLAVLGESGGRAWDPGQCITRTLTPKSLTETMDSMARLSGQMVGGTGGEGLTAALRALDTATAGTGDQVGAIVQNLGAALHSPDVGIARIGRIIDALSVLSASVNRGWTDIESMLTRFPATFEVLDNQLFPMVVELGDGLRKVLPMLNDLSMLAGGRLLQALDSAVPLLHWVAANVGGLQELLTMVPAVASGFRQTTDPETGALSITYAPPKIALPQADAQHLCAALNALGPGLCVDSQGTARIDLAQLVLGSVAAR</sequence>
<dbReference type="InterPro" id="IPR052336">
    <property type="entry name" value="MlaD_Phospholipid_Transporter"/>
</dbReference>
<dbReference type="GO" id="GO:0005576">
    <property type="term" value="C:extracellular region"/>
    <property type="evidence" value="ECO:0007669"/>
    <property type="project" value="TreeGrafter"/>
</dbReference>
<name>A0A846YUW0_9NOCA</name>
<feature type="transmembrane region" description="Helical" evidence="1">
    <location>
        <begin position="12"/>
        <end position="30"/>
    </location>
</feature>
<keyword evidence="1" id="KW-0472">Membrane</keyword>
<proteinExistence type="predicted"/>
<gene>
    <name evidence="3" type="ORF">HGA15_33840</name>
</gene>
<dbReference type="EMBL" id="JAAXOT010000038">
    <property type="protein sequence ID" value="NKY61032.1"/>
    <property type="molecule type" value="Genomic_DNA"/>
</dbReference>
<dbReference type="PANTHER" id="PTHR33371:SF4">
    <property type="entry name" value="INTERMEMBRANE PHOSPHOLIPID TRANSPORT SYSTEM BINDING PROTEIN MLAD"/>
    <property type="match status" value="1"/>
</dbReference>
<dbReference type="Proteomes" id="UP000570678">
    <property type="component" value="Unassembled WGS sequence"/>
</dbReference>